<dbReference type="RefSeq" id="WP_073292268.1">
    <property type="nucleotide sequence ID" value="NZ_FRAL01000018.1"/>
</dbReference>
<dbReference type="InterPro" id="IPR013320">
    <property type="entry name" value="ConA-like_dom_sf"/>
</dbReference>
<dbReference type="Pfam" id="PF13385">
    <property type="entry name" value="Laminin_G_3"/>
    <property type="match status" value="1"/>
</dbReference>
<dbReference type="Proteomes" id="UP000184248">
    <property type="component" value="Unassembled WGS sequence"/>
</dbReference>
<name>A0A1M7B497_9GAMM</name>
<dbReference type="GO" id="GO:0030246">
    <property type="term" value="F:carbohydrate binding"/>
    <property type="evidence" value="ECO:0007669"/>
    <property type="project" value="UniProtKB-KW"/>
</dbReference>
<proteinExistence type="predicted"/>
<accession>A0A1M7B497</accession>
<evidence type="ECO:0000313" key="2">
    <source>
        <dbReference type="Proteomes" id="UP000184248"/>
    </source>
</evidence>
<evidence type="ECO:0000313" key="1">
    <source>
        <dbReference type="EMBL" id="SHL49469.1"/>
    </source>
</evidence>
<dbReference type="SUPFAM" id="SSF49899">
    <property type="entry name" value="Concanavalin A-like lectins/glucanases"/>
    <property type="match status" value="1"/>
</dbReference>
<dbReference type="AlphaFoldDB" id="A0A1M7B497"/>
<protein>
    <submittedName>
        <fullName evidence="1">Concanavalin A-like lectin/glucanases superfamily protein</fullName>
    </submittedName>
</protein>
<dbReference type="OrthoDB" id="7104240at2"/>
<gene>
    <name evidence="1" type="ORF">SAMN05192556_1184</name>
</gene>
<keyword evidence="2" id="KW-1185">Reference proteome</keyword>
<dbReference type="EMBL" id="FRAL01000018">
    <property type="protein sequence ID" value="SHL49469.1"/>
    <property type="molecule type" value="Genomic_DNA"/>
</dbReference>
<sequence length="245" mass="26705">MGMILRANIDASNYAKKAASNVSNGLKLMGFFDTSIDKATRDFSTQSDANLSESGDVTVAGDRCGLHVYDGYLQTDVAAPDNLTLFMVMRFPNAGATTTSPSQRGALFSNWEGTSASEGGMHFGYQLNDTINVGLVLDGNMLSIFGNFADHTLWRLVVVTYDNTSKTLRLRSPTDGLDVTNTGTGEPTDSGKPFRIGSHYAGISQEGPSEVSQLRFYDRVLTEDEITEVIGEMRRYESVHNNRTV</sequence>
<reference evidence="2" key="1">
    <citation type="submission" date="2016-11" db="EMBL/GenBank/DDBJ databases">
        <authorList>
            <person name="Varghese N."/>
            <person name="Submissions S."/>
        </authorList>
    </citation>
    <scope>NUCLEOTIDE SEQUENCE [LARGE SCALE GENOMIC DNA]</scope>
    <source>
        <strain evidence="2">ALO Sharm</strain>
    </source>
</reference>
<dbReference type="Gene3D" id="2.60.120.200">
    <property type="match status" value="1"/>
</dbReference>
<organism evidence="1 2">
    <name type="scientific">Halomonas caseinilytica</name>
    <dbReference type="NCBI Taxonomy" id="438744"/>
    <lineage>
        <taxon>Bacteria</taxon>
        <taxon>Pseudomonadati</taxon>
        <taxon>Pseudomonadota</taxon>
        <taxon>Gammaproteobacteria</taxon>
        <taxon>Oceanospirillales</taxon>
        <taxon>Halomonadaceae</taxon>
        <taxon>Halomonas</taxon>
    </lineage>
</organism>
<keyword evidence="1" id="KW-0430">Lectin</keyword>